<keyword evidence="2" id="KW-1185">Reference proteome</keyword>
<dbReference type="KEGG" id="lit:FPZ52_06290"/>
<sequence>MPDQTDHAGTAALSICEALLLAMNDRKLLPEHEIVGVLRDAAASHENAVGTELETEKHRAVADLINAIIAGGNSVRRL</sequence>
<organism evidence="1 2">
    <name type="scientific">Qingshengfaniella alkalisoli</name>
    <dbReference type="NCBI Taxonomy" id="2599296"/>
    <lineage>
        <taxon>Bacteria</taxon>
        <taxon>Pseudomonadati</taxon>
        <taxon>Pseudomonadota</taxon>
        <taxon>Alphaproteobacteria</taxon>
        <taxon>Rhodobacterales</taxon>
        <taxon>Paracoccaceae</taxon>
        <taxon>Qingshengfaniella</taxon>
    </lineage>
</organism>
<dbReference type="EMBL" id="CP042261">
    <property type="protein sequence ID" value="QDY69280.1"/>
    <property type="molecule type" value="Genomic_DNA"/>
</dbReference>
<gene>
    <name evidence="1" type="ORF">FPZ52_06290</name>
</gene>
<dbReference type="RefSeq" id="WP_146364660.1">
    <property type="nucleotide sequence ID" value="NZ_CP042261.1"/>
</dbReference>
<name>A0A5B8J4S0_9RHOB</name>
<proteinExistence type="predicted"/>
<protein>
    <submittedName>
        <fullName evidence="1">Uncharacterized protein</fullName>
    </submittedName>
</protein>
<reference evidence="1 2" key="1">
    <citation type="submission" date="2019-07" db="EMBL/GenBank/DDBJ databases">
        <title>Litoreibacter alkalisoli sp. nov., isolated from saline-alkaline soil.</title>
        <authorList>
            <person name="Wang S."/>
            <person name="Xu L."/>
            <person name="Xing Y.-T."/>
            <person name="Sun J.-Q."/>
        </authorList>
    </citation>
    <scope>NUCLEOTIDE SEQUENCE [LARGE SCALE GENOMIC DNA]</scope>
    <source>
        <strain evidence="1 2">LN3S51</strain>
    </source>
</reference>
<dbReference type="AlphaFoldDB" id="A0A5B8J4S0"/>
<dbReference type="OrthoDB" id="6172634at2"/>
<evidence type="ECO:0000313" key="1">
    <source>
        <dbReference type="EMBL" id="QDY69280.1"/>
    </source>
</evidence>
<evidence type="ECO:0000313" key="2">
    <source>
        <dbReference type="Proteomes" id="UP000318483"/>
    </source>
</evidence>
<accession>A0A5B8J4S0</accession>
<dbReference type="Proteomes" id="UP000318483">
    <property type="component" value="Chromosome"/>
</dbReference>